<evidence type="ECO:0000313" key="2">
    <source>
        <dbReference type="Proteomes" id="UP000015103"/>
    </source>
</evidence>
<proteinExistence type="predicted"/>
<organism evidence="1 2">
    <name type="scientific">Rhodnius prolixus</name>
    <name type="common">Triatomid bug</name>
    <dbReference type="NCBI Taxonomy" id="13249"/>
    <lineage>
        <taxon>Eukaryota</taxon>
        <taxon>Metazoa</taxon>
        <taxon>Ecdysozoa</taxon>
        <taxon>Arthropoda</taxon>
        <taxon>Hexapoda</taxon>
        <taxon>Insecta</taxon>
        <taxon>Pterygota</taxon>
        <taxon>Neoptera</taxon>
        <taxon>Paraneoptera</taxon>
        <taxon>Hemiptera</taxon>
        <taxon>Heteroptera</taxon>
        <taxon>Panheteroptera</taxon>
        <taxon>Cimicomorpha</taxon>
        <taxon>Reduviidae</taxon>
        <taxon>Triatominae</taxon>
        <taxon>Rhodnius</taxon>
    </lineage>
</organism>
<keyword evidence="2" id="KW-1185">Reference proteome</keyword>
<accession>T1HFN0</accession>
<protein>
    <submittedName>
        <fullName evidence="1">Uncharacterized protein</fullName>
    </submittedName>
</protein>
<reference evidence="1" key="1">
    <citation type="submission" date="2015-05" db="UniProtKB">
        <authorList>
            <consortium name="EnsemblMetazoa"/>
        </authorList>
    </citation>
    <scope>IDENTIFICATION</scope>
</reference>
<dbReference type="EMBL" id="ACPB03005457">
    <property type="status" value="NOT_ANNOTATED_CDS"/>
    <property type="molecule type" value="Genomic_DNA"/>
</dbReference>
<evidence type="ECO:0000313" key="1">
    <source>
        <dbReference type="EnsemblMetazoa" id="RPRC002852-PA"/>
    </source>
</evidence>
<dbReference type="AlphaFoldDB" id="T1HFN0"/>
<name>T1HFN0_RHOPR</name>
<dbReference type="InParanoid" id="T1HFN0"/>
<sequence>MKGKLLFLLWITIVGYYP</sequence>
<dbReference type="EnsemblMetazoa" id="RPRC002852-RA">
    <property type="protein sequence ID" value="RPRC002852-PA"/>
    <property type="gene ID" value="RPRC002852"/>
</dbReference>
<dbReference type="Proteomes" id="UP000015103">
    <property type="component" value="Unassembled WGS sequence"/>
</dbReference>